<accession>A0A927Q0T6</accession>
<reference evidence="2" key="1">
    <citation type="submission" date="2020-09" db="EMBL/GenBank/DDBJ databases">
        <title>Nocardioides sp. strain MJB4 16S ribosomal RNA gene Genome sequencing and assembly.</title>
        <authorList>
            <person name="Kim I."/>
        </authorList>
    </citation>
    <scope>NUCLEOTIDE SEQUENCE</scope>
    <source>
        <strain evidence="2">MJB4</strain>
    </source>
</reference>
<name>A0A927Q0T6_9ACTN</name>
<evidence type="ECO:0000313" key="2">
    <source>
        <dbReference type="EMBL" id="MBD8871020.1"/>
    </source>
</evidence>
<dbReference type="InterPro" id="IPR029066">
    <property type="entry name" value="PLP-binding_barrel"/>
</dbReference>
<dbReference type="RefSeq" id="WP_192144364.1">
    <property type="nucleotide sequence ID" value="NZ_JACYXZ010000005.1"/>
</dbReference>
<dbReference type="Gene3D" id="3.20.20.10">
    <property type="entry name" value="Alanine racemase"/>
    <property type="match status" value="1"/>
</dbReference>
<sequence>MSLTLYVDRARFRANQQRVLERRPGLVPVAKGNGYGVSVETLAAEAAALGVDVLAVGTYDELPAAESAFPGSLLVLTPWRPFGAADRASSDPRVIHTVSRPDDLARLLDTEPGARFVLEHVTSMLRHGMTATQLRELAEARSGSGDDGRLEGLEGVAFHLPMTGGSHLAEVRRLLTDVVAAGLPTRTVFVSHLTDDELAALARDWPDFTIRPRTGTDLWLGDREALRARATVLDVHPVDRGAVYGYRGRSAPRAGTILVVSGGTAHGIGLEAPTGAGTVRARAAALARGGLDAVGLVRSPYSIGGKPRLFAEPPHMQASMLFLPAGAPVPEIGDEVDVRVRFTATSFDRVQFS</sequence>
<dbReference type="AlphaFoldDB" id="A0A927Q0T6"/>
<comment type="caution">
    <text evidence="2">The sequence shown here is derived from an EMBL/GenBank/DDBJ whole genome shotgun (WGS) entry which is preliminary data.</text>
</comment>
<evidence type="ECO:0000259" key="1">
    <source>
        <dbReference type="Pfam" id="PF01168"/>
    </source>
</evidence>
<dbReference type="Proteomes" id="UP000616839">
    <property type="component" value="Unassembled WGS sequence"/>
</dbReference>
<protein>
    <submittedName>
        <fullName evidence="2">Alanine racemase</fullName>
    </submittedName>
</protein>
<dbReference type="SUPFAM" id="SSF51419">
    <property type="entry name" value="PLP-binding barrel"/>
    <property type="match status" value="1"/>
</dbReference>
<dbReference type="EMBL" id="JACYXZ010000005">
    <property type="protein sequence ID" value="MBD8871020.1"/>
    <property type="molecule type" value="Genomic_DNA"/>
</dbReference>
<dbReference type="InterPro" id="IPR001608">
    <property type="entry name" value="Ala_racemase_N"/>
</dbReference>
<dbReference type="Pfam" id="PF01168">
    <property type="entry name" value="Ala_racemase_N"/>
    <property type="match status" value="1"/>
</dbReference>
<gene>
    <name evidence="2" type="ORF">IE331_15450</name>
</gene>
<feature type="domain" description="Alanine racemase N-terminal" evidence="1">
    <location>
        <begin position="7"/>
        <end position="160"/>
    </location>
</feature>
<keyword evidence="3" id="KW-1185">Reference proteome</keyword>
<proteinExistence type="predicted"/>
<organism evidence="2 3">
    <name type="scientific">Nocardioides donggukensis</name>
    <dbReference type="NCBI Taxonomy" id="2774019"/>
    <lineage>
        <taxon>Bacteria</taxon>
        <taxon>Bacillati</taxon>
        <taxon>Actinomycetota</taxon>
        <taxon>Actinomycetes</taxon>
        <taxon>Propionibacteriales</taxon>
        <taxon>Nocardioidaceae</taxon>
        <taxon>Nocardioides</taxon>
    </lineage>
</organism>
<evidence type="ECO:0000313" key="3">
    <source>
        <dbReference type="Proteomes" id="UP000616839"/>
    </source>
</evidence>